<evidence type="ECO:0000256" key="1">
    <source>
        <dbReference type="SAM" id="Phobius"/>
    </source>
</evidence>
<feature type="transmembrane region" description="Helical" evidence="1">
    <location>
        <begin position="24"/>
        <end position="52"/>
    </location>
</feature>
<organism evidence="3 4">
    <name type="scientific">Candidatus Kaiserbacteria bacterium RIFCSPHIGHO2_02_FULL_49_16</name>
    <dbReference type="NCBI Taxonomy" id="1798490"/>
    <lineage>
        <taxon>Bacteria</taxon>
        <taxon>Candidatus Kaiseribacteriota</taxon>
    </lineage>
</organism>
<keyword evidence="1" id="KW-0472">Membrane</keyword>
<comment type="caution">
    <text evidence="3">The sequence shown here is derived from an EMBL/GenBank/DDBJ whole genome shotgun (WGS) entry which is preliminary data.</text>
</comment>
<protein>
    <recommendedName>
        <fullName evidence="2">Transcriptional repressor PaaX-like central Cas2-like domain-containing protein</fullName>
    </recommendedName>
</protein>
<keyword evidence="1" id="KW-0812">Transmembrane</keyword>
<dbReference type="Gene3D" id="3.30.70.2650">
    <property type="match status" value="1"/>
</dbReference>
<proteinExistence type="predicted"/>
<gene>
    <name evidence="3" type="ORF">A3C86_00495</name>
</gene>
<dbReference type="Proteomes" id="UP000178042">
    <property type="component" value="Unassembled WGS sequence"/>
</dbReference>
<name>A0A1F6DCS0_9BACT</name>
<evidence type="ECO:0000313" key="4">
    <source>
        <dbReference type="Proteomes" id="UP000178042"/>
    </source>
</evidence>
<dbReference type="Pfam" id="PF20803">
    <property type="entry name" value="PaaX_M"/>
    <property type="match status" value="1"/>
</dbReference>
<dbReference type="AlphaFoldDB" id="A0A1F6DCS0"/>
<dbReference type="SUPFAM" id="SSF143430">
    <property type="entry name" value="TTP0101/SSO1404-like"/>
    <property type="match status" value="1"/>
</dbReference>
<feature type="domain" description="Transcriptional repressor PaaX-like central Cas2-like" evidence="2">
    <location>
        <begin position="115"/>
        <end position="185"/>
    </location>
</feature>
<dbReference type="InterPro" id="IPR048846">
    <property type="entry name" value="PaaX-like_central"/>
</dbReference>
<sequence>MVSNSRKKIKGVMFDDTPMGLLEALFVAGGISIALSSAPTLFIALASVGFALKADDRAQRKKVQSSFDYLKRHKYVAIKSFPQKTTGSVLTDKGRKRIKRVLLRRALESPVKRQKKWDCKWRLILFDISVEERAKRNAFRAMIRRIGAVMLQKSVWVYPYDCSEHIALLRQFFDLPEEALRLVEAHSIGDDLALRKHFKLL</sequence>
<evidence type="ECO:0000313" key="3">
    <source>
        <dbReference type="EMBL" id="OGG59214.1"/>
    </source>
</evidence>
<accession>A0A1F6DCS0</accession>
<reference evidence="3 4" key="1">
    <citation type="journal article" date="2016" name="Nat. Commun.">
        <title>Thousands of microbial genomes shed light on interconnected biogeochemical processes in an aquifer system.</title>
        <authorList>
            <person name="Anantharaman K."/>
            <person name="Brown C.T."/>
            <person name="Hug L.A."/>
            <person name="Sharon I."/>
            <person name="Castelle C.J."/>
            <person name="Probst A.J."/>
            <person name="Thomas B.C."/>
            <person name="Singh A."/>
            <person name="Wilkins M.J."/>
            <person name="Karaoz U."/>
            <person name="Brodie E.L."/>
            <person name="Williams K.H."/>
            <person name="Hubbard S.S."/>
            <person name="Banfield J.F."/>
        </authorList>
    </citation>
    <scope>NUCLEOTIDE SEQUENCE [LARGE SCALE GENOMIC DNA]</scope>
</reference>
<keyword evidence="1" id="KW-1133">Transmembrane helix</keyword>
<evidence type="ECO:0000259" key="2">
    <source>
        <dbReference type="Pfam" id="PF20803"/>
    </source>
</evidence>
<dbReference type="EMBL" id="MFLD01000029">
    <property type="protein sequence ID" value="OGG59214.1"/>
    <property type="molecule type" value="Genomic_DNA"/>
</dbReference>